<evidence type="ECO:0000313" key="3">
    <source>
        <dbReference type="Proteomes" id="UP001302745"/>
    </source>
</evidence>
<evidence type="ECO:0000313" key="2">
    <source>
        <dbReference type="EMBL" id="KAK4158347.1"/>
    </source>
</evidence>
<evidence type="ECO:0000256" key="1">
    <source>
        <dbReference type="SAM" id="MobiDB-lite"/>
    </source>
</evidence>
<dbReference type="AlphaFoldDB" id="A0AAN7A179"/>
<organism evidence="2 3">
    <name type="scientific">Chaetomidium leptoderma</name>
    <dbReference type="NCBI Taxonomy" id="669021"/>
    <lineage>
        <taxon>Eukaryota</taxon>
        <taxon>Fungi</taxon>
        <taxon>Dikarya</taxon>
        <taxon>Ascomycota</taxon>
        <taxon>Pezizomycotina</taxon>
        <taxon>Sordariomycetes</taxon>
        <taxon>Sordariomycetidae</taxon>
        <taxon>Sordariales</taxon>
        <taxon>Chaetomiaceae</taxon>
        <taxon>Chaetomidium</taxon>
    </lineage>
</organism>
<comment type="caution">
    <text evidence="2">The sequence shown here is derived from an EMBL/GenBank/DDBJ whole genome shotgun (WGS) entry which is preliminary data.</text>
</comment>
<accession>A0AAN7A179</accession>
<feature type="compositionally biased region" description="Polar residues" evidence="1">
    <location>
        <begin position="38"/>
        <end position="49"/>
    </location>
</feature>
<gene>
    <name evidence="2" type="ORF">C8A00DRAFT_28627</name>
</gene>
<feature type="compositionally biased region" description="Polar residues" evidence="1">
    <location>
        <begin position="12"/>
        <end position="23"/>
    </location>
</feature>
<proteinExistence type="predicted"/>
<keyword evidence="3" id="KW-1185">Reference proteome</keyword>
<evidence type="ECO:0008006" key="4">
    <source>
        <dbReference type="Google" id="ProtNLM"/>
    </source>
</evidence>
<feature type="region of interest" description="Disordered" evidence="1">
    <location>
        <begin position="12"/>
        <end position="59"/>
    </location>
</feature>
<dbReference type="Proteomes" id="UP001302745">
    <property type="component" value="Unassembled WGS sequence"/>
</dbReference>
<feature type="compositionally biased region" description="Low complexity" evidence="1">
    <location>
        <begin position="24"/>
        <end position="37"/>
    </location>
</feature>
<name>A0AAN7A179_9PEZI</name>
<reference evidence="2" key="2">
    <citation type="submission" date="2023-05" db="EMBL/GenBank/DDBJ databases">
        <authorList>
            <consortium name="Lawrence Berkeley National Laboratory"/>
            <person name="Steindorff A."/>
            <person name="Hensen N."/>
            <person name="Bonometti L."/>
            <person name="Westerberg I."/>
            <person name="Brannstrom I.O."/>
            <person name="Guillou S."/>
            <person name="Cros-Aarteil S."/>
            <person name="Calhoun S."/>
            <person name="Haridas S."/>
            <person name="Kuo A."/>
            <person name="Mondo S."/>
            <person name="Pangilinan J."/>
            <person name="Riley R."/>
            <person name="Labutti K."/>
            <person name="Andreopoulos B."/>
            <person name="Lipzen A."/>
            <person name="Chen C."/>
            <person name="Yanf M."/>
            <person name="Daum C."/>
            <person name="Ng V."/>
            <person name="Clum A."/>
            <person name="Ohm R."/>
            <person name="Martin F."/>
            <person name="Silar P."/>
            <person name="Natvig D."/>
            <person name="Lalanne C."/>
            <person name="Gautier V."/>
            <person name="Ament-Velasquez S.L."/>
            <person name="Kruys A."/>
            <person name="Hutchinson M.I."/>
            <person name="Powell A.J."/>
            <person name="Barry K."/>
            <person name="Miller A.N."/>
            <person name="Grigoriev I.V."/>
            <person name="Debuchy R."/>
            <person name="Gladieux P."/>
            <person name="Thoren M.H."/>
            <person name="Johannesson H."/>
        </authorList>
    </citation>
    <scope>NUCLEOTIDE SEQUENCE</scope>
    <source>
        <strain evidence="2">CBS 538.74</strain>
    </source>
</reference>
<reference evidence="2" key="1">
    <citation type="journal article" date="2023" name="Mol. Phylogenet. Evol.">
        <title>Genome-scale phylogeny and comparative genomics of the fungal order Sordariales.</title>
        <authorList>
            <person name="Hensen N."/>
            <person name="Bonometti L."/>
            <person name="Westerberg I."/>
            <person name="Brannstrom I.O."/>
            <person name="Guillou S."/>
            <person name="Cros-Aarteil S."/>
            <person name="Calhoun S."/>
            <person name="Haridas S."/>
            <person name="Kuo A."/>
            <person name="Mondo S."/>
            <person name="Pangilinan J."/>
            <person name="Riley R."/>
            <person name="LaButti K."/>
            <person name="Andreopoulos B."/>
            <person name="Lipzen A."/>
            <person name="Chen C."/>
            <person name="Yan M."/>
            <person name="Daum C."/>
            <person name="Ng V."/>
            <person name="Clum A."/>
            <person name="Steindorff A."/>
            <person name="Ohm R.A."/>
            <person name="Martin F."/>
            <person name="Silar P."/>
            <person name="Natvig D.O."/>
            <person name="Lalanne C."/>
            <person name="Gautier V."/>
            <person name="Ament-Velasquez S.L."/>
            <person name="Kruys A."/>
            <person name="Hutchinson M.I."/>
            <person name="Powell A.J."/>
            <person name="Barry K."/>
            <person name="Miller A.N."/>
            <person name="Grigoriev I.V."/>
            <person name="Debuchy R."/>
            <person name="Gladieux P."/>
            <person name="Hiltunen Thoren M."/>
            <person name="Johannesson H."/>
        </authorList>
    </citation>
    <scope>NUCLEOTIDE SEQUENCE</scope>
    <source>
        <strain evidence="2">CBS 538.74</strain>
    </source>
</reference>
<sequence length="453" mass="51138">MGKVRRLFSQFHTRASSESTSCMPTAASPDPAPSGSAVQTTKPSSTLAQPGTDPISDTAGTSVQRNAALENLPAEIRRAILEALDYKSLRALAHASPTFHQQYRLDRRSLLRGCLQRTLGAAAVDACAAYRSSPESFSDERTKDSVAEFLKTYRDRRSSATYSVSDEALTENEAVAMVAFHFTVIEPLFERFTIWALGHLANETGGSPHHKPLSTTEEARVMRAMYRFQLCCNLFHERRDQFMQPLHLGSIDVVKLFFCLFEPWEVEEVVCIHAFAKDEFDRIFRDIHGDVSQENPRFADQPRPPTPNGAFDFDNAWERSNWLGGTVMCGFELLHTVLFKTRDHEHLVTTMQKSISLGGQLFDGALSEGTQWARRNEQLSERDLKQRARDPLPFVGDLEPATHGSCPPLAWTLVWKGTYSNLYGDHLEDQMRRWGYVMWDAARLETGWGKHCC</sequence>
<dbReference type="EMBL" id="MU856839">
    <property type="protein sequence ID" value="KAK4158347.1"/>
    <property type="molecule type" value="Genomic_DNA"/>
</dbReference>
<protein>
    <recommendedName>
        <fullName evidence="4">F-box domain-containing protein</fullName>
    </recommendedName>
</protein>